<feature type="region of interest" description="Disordered" evidence="1">
    <location>
        <begin position="26"/>
        <end position="64"/>
    </location>
</feature>
<evidence type="ECO:0000256" key="1">
    <source>
        <dbReference type="SAM" id="MobiDB-lite"/>
    </source>
</evidence>
<feature type="region of interest" description="Disordered" evidence="1">
    <location>
        <begin position="1"/>
        <end position="20"/>
    </location>
</feature>
<evidence type="ECO:0000313" key="3">
    <source>
        <dbReference type="Proteomes" id="UP001178507"/>
    </source>
</evidence>
<name>A0AA36NM21_9DINO</name>
<gene>
    <name evidence="2" type="ORF">EVOR1521_LOCUS29898</name>
</gene>
<keyword evidence="3" id="KW-1185">Reference proteome</keyword>
<comment type="caution">
    <text evidence="2">The sequence shown here is derived from an EMBL/GenBank/DDBJ whole genome shotgun (WGS) entry which is preliminary data.</text>
</comment>
<dbReference type="Proteomes" id="UP001178507">
    <property type="component" value="Unassembled WGS sequence"/>
</dbReference>
<sequence>MAVDEPAVSMPAGRIDARGGVAWKVRTGAKPASARPKAEPRPPKWEASAAKATYGRAARKPGGAEVKSMTEKRLQNFKAKQAETLHAMRSRADKGAWDKLHNAHFDWWAFPIDDGSKPDFNISSEADVDVLRNDAEWLEGYHEALSLACHAWGWDLAAQRRIDPLSKGMGWTDWDVRLAKMCRSVYLFEEVELLASLQKFAREVQAKEKEGKSFFYGMICGHRAAEAWMSCSTSSYPGALEPLELAVRKALNQRLSVTEAPRILIYGMEQWDRESDFVVGC</sequence>
<evidence type="ECO:0000313" key="2">
    <source>
        <dbReference type="EMBL" id="CAJ1408503.1"/>
    </source>
</evidence>
<dbReference type="EMBL" id="CAUJNA010003723">
    <property type="protein sequence ID" value="CAJ1408503.1"/>
    <property type="molecule type" value="Genomic_DNA"/>
</dbReference>
<protein>
    <submittedName>
        <fullName evidence="2">Uncharacterized protein</fullName>
    </submittedName>
</protein>
<accession>A0AA36NM21</accession>
<proteinExistence type="predicted"/>
<dbReference type="AlphaFoldDB" id="A0AA36NM21"/>
<reference evidence="2" key="1">
    <citation type="submission" date="2023-08" db="EMBL/GenBank/DDBJ databases">
        <authorList>
            <person name="Chen Y."/>
            <person name="Shah S."/>
            <person name="Dougan E. K."/>
            <person name="Thang M."/>
            <person name="Chan C."/>
        </authorList>
    </citation>
    <scope>NUCLEOTIDE SEQUENCE</scope>
</reference>
<organism evidence="2 3">
    <name type="scientific">Effrenium voratum</name>
    <dbReference type="NCBI Taxonomy" id="2562239"/>
    <lineage>
        <taxon>Eukaryota</taxon>
        <taxon>Sar</taxon>
        <taxon>Alveolata</taxon>
        <taxon>Dinophyceae</taxon>
        <taxon>Suessiales</taxon>
        <taxon>Symbiodiniaceae</taxon>
        <taxon>Effrenium</taxon>
    </lineage>
</organism>